<accession>A0A290Q9Q4</accession>
<reference evidence="2 3" key="1">
    <citation type="submission" date="2017-09" db="EMBL/GenBank/DDBJ databases">
        <title>Complete genome sequence of Verrucomicrobial strain HZ-65, isolated from freshwater.</title>
        <authorList>
            <person name="Choi A."/>
        </authorList>
    </citation>
    <scope>NUCLEOTIDE SEQUENCE [LARGE SCALE GENOMIC DNA]</scope>
    <source>
        <strain evidence="2 3">HZ-65</strain>
    </source>
</reference>
<organism evidence="2 3">
    <name type="scientific">Nibricoccus aquaticus</name>
    <dbReference type="NCBI Taxonomy" id="2576891"/>
    <lineage>
        <taxon>Bacteria</taxon>
        <taxon>Pseudomonadati</taxon>
        <taxon>Verrucomicrobiota</taxon>
        <taxon>Opitutia</taxon>
        <taxon>Opitutales</taxon>
        <taxon>Opitutaceae</taxon>
        <taxon>Nibricoccus</taxon>
    </lineage>
</organism>
<proteinExistence type="predicted"/>
<dbReference type="OrthoDB" id="182680at2"/>
<evidence type="ECO:0000313" key="3">
    <source>
        <dbReference type="Proteomes" id="UP000217265"/>
    </source>
</evidence>
<dbReference type="RefSeq" id="WP_096056794.1">
    <property type="nucleotide sequence ID" value="NZ_CP023344.1"/>
</dbReference>
<dbReference type="KEGG" id="vbh:CMV30_15045"/>
<keyword evidence="3" id="KW-1185">Reference proteome</keyword>
<protein>
    <recommendedName>
        <fullName evidence="1">Calcineurin-like phosphoesterase domain-containing protein</fullName>
    </recommendedName>
</protein>
<feature type="domain" description="Calcineurin-like phosphoesterase" evidence="1">
    <location>
        <begin position="16"/>
        <end position="209"/>
    </location>
</feature>
<evidence type="ECO:0000313" key="2">
    <source>
        <dbReference type="EMBL" id="ATC65163.1"/>
    </source>
</evidence>
<dbReference type="AlphaFoldDB" id="A0A290Q9Q4"/>
<gene>
    <name evidence="2" type="ORF">CMV30_15045</name>
</gene>
<dbReference type="Gene3D" id="3.60.21.10">
    <property type="match status" value="1"/>
</dbReference>
<dbReference type="Pfam" id="PF00149">
    <property type="entry name" value="Metallophos"/>
    <property type="match status" value="1"/>
</dbReference>
<dbReference type="SUPFAM" id="SSF56300">
    <property type="entry name" value="Metallo-dependent phosphatases"/>
    <property type="match status" value="1"/>
</dbReference>
<dbReference type="Proteomes" id="UP000217265">
    <property type="component" value="Chromosome"/>
</dbReference>
<dbReference type="GO" id="GO:0016787">
    <property type="term" value="F:hydrolase activity"/>
    <property type="evidence" value="ECO:0007669"/>
    <property type="project" value="InterPro"/>
</dbReference>
<sequence length="258" mass="29185">MTSADLGPGTKRQASRILAVGDIHQALNLGQIESAINCIRPDITIFLGDYFDSFVYDHHDHVRRTAIWLKRGIRHPDRVYLLGNHDLPYAYPHLVTCPGWTPEKHRVVRTVLEEVDWAKFHLSYAINSSWLFTHAGVSRSLVPAGLKDIPAWLSEQEHQGLCCLKQRQPHWIFKGGTRRGEKEAGGPLWCDLADFEPIDGLNQVFGHTPAKKDEHPIRRSTGIDSINFCIDAMNSDRVIDLLLIDNGIPKEIPLSNYV</sequence>
<dbReference type="InterPro" id="IPR004843">
    <property type="entry name" value="Calcineurin-like_PHP"/>
</dbReference>
<dbReference type="EMBL" id="CP023344">
    <property type="protein sequence ID" value="ATC65163.1"/>
    <property type="molecule type" value="Genomic_DNA"/>
</dbReference>
<evidence type="ECO:0000259" key="1">
    <source>
        <dbReference type="Pfam" id="PF00149"/>
    </source>
</evidence>
<name>A0A290Q9Q4_9BACT</name>
<dbReference type="InterPro" id="IPR029052">
    <property type="entry name" value="Metallo-depent_PP-like"/>
</dbReference>